<evidence type="ECO:0000313" key="7">
    <source>
        <dbReference type="EMBL" id="CAA7058395.1"/>
    </source>
</evidence>
<keyword evidence="3" id="KW-0285">Flavoprotein</keyword>
<dbReference type="AlphaFoldDB" id="A0A6D2KYJ0"/>
<protein>
    <recommendedName>
        <fullName evidence="6">NADH:flavin oxidoreductase/NADH oxidase N-terminal domain-containing protein</fullName>
    </recommendedName>
</protein>
<dbReference type="InterPro" id="IPR013785">
    <property type="entry name" value="Aldolase_TIM"/>
</dbReference>
<proteinExistence type="inferred from homology"/>
<evidence type="ECO:0000256" key="5">
    <source>
        <dbReference type="ARBA" id="ARBA00022857"/>
    </source>
</evidence>
<dbReference type="InterPro" id="IPR001155">
    <property type="entry name" value="OxRdtase_FMN_N"/>
</dbReference>
<dbReference type="OrthoDB" id="1915828at2759"/>
<dbReference type="Gene3D" id="1.10.510.10">
    <property type="entry name" value="Transferase(Phosphotransferase) domain 1"/>
    <property type="match status" value="1"/>
</dbReference>
<evidence type="ECO:0000256" key="3">
    <source>
        <dbReference type="ARBA" id="ARBA00022630"/>
    </source>
</evidence>
<sequence length="194" mass="21880">MAPFSPVKHNVAPEYGKTWQATTRGDVYSYGVLTMELSTGRRAVDEGEECLVEWAGNMTAKVRIKIELRWRVRLVETMMLRPRKEEGFDGVEIHGVHGYLIDQFMKDTVNDKTDEYGGSLEKRCKFALDLVEALANEQRDWTKPCWNQAVSGTFISAGGYTKEDGDKAVAEGRTDLVAYGRWFLRSGCTVNQIG</sequence>
<dbReference type="InterPro" id="IPR011009">
    <property type="entry name" value="Kinase-like_dom_sf"/>
</dbReference>
<keyword evidence="4" id="KW-0288">FMN</keyword>
<dbReference type="EMBL" id="CACVBM020001718">
    <property type="protein sequence ID" value="CAA7058395.1"/>
    <property type="molecule type" value="Genomic_DNA"/>
</dbReference>
<dbReference type="Proteomes" id="UP000467841">
    <property type="component" value="Unassembled WGS sequence"/>
</dbReference>
<comment type="caution">
    <text evidence="7">The sequence shown here is derived from an EMBL/GenBank/DDBJ whole genome shotgun (WGS) entry which is preliminary data.</text>
</comment>
<gene>
    <name evidence="7" type="ORF">MERR_LOCUS45631</name>
</gene>
<comment type="cofactor">
    <cofactor evidence="1">
        <name>FMN</name>
        <dbReference type="ChEBI" id="CHEBI:58210"/>
    </cofactor>
</comment>
<organism evidence="7 8">
    <name type="scientific">Microthlaspi erraticum</name>
    <dbReference type="NCBI Taxonomy" id="1685480"/>
    <lineage>
        <taxon>Eukaryota</taxon>
        <taxon>Viridiplantae</taxon>
        <taxon>Streptophyta</taxon>
        <taxon>Embryophyta</taxon>
        <taxon>Tracheophyta</taxon>
        <taxon>Spermatophyta</taxon>
        <taxon>Magnoliopsida</taxon>
        <taxon>eudicotyledons</taxon>
        <taxon>Gunneridae</taxon>
        <taxon>Pentapetalae</taxon>
        <taxon>rosids</taxon>
        <taxon>malvids</taxon>
        <taxon>Brassicales</taxon>
        <taxon>Brassicaceae</taxon>
        <taxon>Coluteocarpeae</taxon>
        <taxon>Microthlaspi</taxon>
    </lineage>
</organism>
<keyword evidence="5" id="KW-0521">NADP</keyword>
<dbReference type="InterPro" id="IPR045247">
    <property type="entry name" value="Oye-like"/>
</dbReference>
<evidence type="ECO:0000256" key="4">
    <source>
        <dbReference type="ARBA" id="ARBA00022643"/>
    </source>
</evidence>
<keyword evidence="8" id="KW-1185">Reference proteome</keyword>
<accession>A0A6D2KYJ0</accession>
<evidence type="ECO:0000256" key="1">
    <source>
        <dbReference type="ARBA" id="ARBA00001917"/>
    </source>
</evidence>
<name>A0A6D2KYJ0_9BRAS</name>
<dbReference type="GO" id="GO:0010181">
    <property type="term" value="F:FMN binding"/>
    <property type="evidence" value="ECO:0007669"/>
    <property type="project" value="InterPro"/>
</dbReference>
<reference evidence="7" key="1">
    <citation type="submission" date="2020-01" db="EMBL/GenBank/DDBJ databases">
        <authorList>
            <person name="Mishra B."/>
        </authorList>
    </citation>
    <scope>NUCLEOTIDE SEQUENCE [LARGE SCALE GENOMIC DNA]</scope>
</reference>
<evidence type="ECO:0000313" key="8">
    <source>
        <dbReference type="Proteomes" id="UP000467841"/>
    </source>
</evidence>
<dbReference type="SUPFAM" id="SSF56112">
    <property type="entry name" value="Protein kinase-like (PK-like)"/>
    <property type="match status" value="1"/>
</dbReference>
<comment type="similarity">
    <text evidence="2">Belongs to the NADH:flavin oxidoreductase/NADH oxidase family.</text>
</comment>
<evidence type="ECO:0000259" key="6">
    <source>
        <dbReference type="Pfam" id="PF00724"/>
    </source>
</evidence>
<dbReference type="PANTHER" id="PTHR22893">
    <property type="entry name" value="NADH OXIDOREDUCTASE-RELATED"/>
    <property type="match status" value="1"/>
</dbReference>
<dbReference type="Gene3D" id="3.20.20.70">
    <property type="entry name" value="Aldolase class I"/>
    <property type="match status" value="2"/>
</dbReference>
<dbReference type="Pfam" id="PF00724">
    <property type="entry name" value="Oxidored_FMN"/>
    <property type="match status" value="1"/>
</dbReference>
<feature type="domain" description="NADH:flavin oxidoreductase/NADH oxidase N-terminal" evidence="6">
    <location>
        <begin position="85"/>
        <end position="135"/>
    </location>
</feature>
<dbReference type="SUPFAM" id="SSF51395">
    <property type="entry name" value="FMN-linked oxidoreductases"/>
    <property type="match status" value="1"/>
</dbReference>
<dbReference type="GO" id="GO:0016491">
    <property type="term" value="F:oxidoreductase activity"/>
    <property type="evidence" value="ECO:0007669"/>
    <property type="project" value="InterPro"/>
</dbReference>
<dbReference type="PANTHER" id="PTHR22893:SF91">
    <property type="entry name" value="NADPH DEHYDROGENASE 2-RELATED"/>
    <property type="match status" value="1"/>
</dbReference>
<evidence type="ECO:0000256" key="2">
    <source>
        <dbReference type="ARBA" id="ARBA00005979"/>
    </source>
</evidence>